<dbReference type="EMBL" id="UINC01122110">
    <property type="protein sequence ID" value="SVC97722.1"/>
    <property type="molecule type" value="Genomic_DNA"/>
</dbReference>
<evidence type="ECO:0000256" key="1">
    <source>
        <dbReference type="SAM" id="MobiDB-lite"/>
    </source>
</evidence>
<evidence type="ECO:0000313" key="2">
    <source>
        <dbReference type="EMBL" id="SVC97722.1"/>
    </source>
</evidence>
<accession>A0A382RKD8</accession>
<proteinExistence type="predicted"/>
<gene>
    <name evidence="2" type="ORF">METZ01_LOCUS350576</name>
</gene>
<feature type="non-terminal residue" evidence="2">
    <location>
        <position position="278"/>
    </location>
</feature>
<name>A0A382RKD8_9ZZZZ</name>
<organism evidence="2">
    <name type="scientific">marine metagenome</name>
    <dbReference type="NCBI Taxonomy" id="408172"/>
    <lineage>
        <taxon>unclassified sequences</taxon>
        <taxon>metagenomes</taxon>
        <taxon>ecological metagenomes</taxon>
    </lineage>
</organism>
<sequence length="278" mass="32380">MKIPQLSKFQKYSLIICLVAVIVFCISKQDNIEQNIENYTNKQIKKWKPKKGKTKSSEKKGNPRQKIDCGKEKGLLQQFKLHEKDNKQHYTYKCLAKSDKEKLAKDPKKNTDKVKATGKSMDLIKKQINCHDPKNPNKGIVGFEYHENDGQGWYSYQCGEIIPMNKEELSRKDNHKQTKSQPHLHGQDVDCGSGKFMKSFGLAGDDKNMNYHYRCDGGKQEEDKEEKKPKGKKGPRNMEKSKKKGKKDSKKKSKKDKRKEKKSKKKSKRKEKRKDKKE</sequence>
<feature type="compositionally biased region" description="Basic and acidic residues" evidence="1">
    <location>
        <begin position="55"/>
        <end position="68"/>
    </location>
</feature>
<feature type="region of interest" description="Disordered" evidence="1">
    <location>
        <begin position="170"/>
        <end position="192"/>
    </location>
</feature>
<feature type="region of interest" description="Disordered" evidence="1">
    <location>
        <begin position="207"/>
        <end position="278"/>
    </location>
</feature>
<dbReference type="AlphaFoldDB" id="A0A382RKD8"/>
<protein>
    <submittedName>
        <fullName evidence="2">Uncharacterized protein</fullName>
    </submittedName>
</protein>
<feature type="compositionally biased region" description="Basic and acidic residues" evidence="1">
    <location>
        <begin position="207"/>
        <end position="228"/>
    </location>
</feature>
<reference evidence="2" key="1">
    <citation type="submission" date="2018-05" db="EMBL/GenBank/DDBJ databases">
        <authorList>
            <person name="Lanie J.A."/>
            <person name="Ng W.-L."/>
            <person name="Kazmierczak K.M."/>
            <person name="Andrzejewski T.M."/>
            <person name="Davidsen T.M."/>
            <person name="Wayne K.J."/>
            <person name="Tettelin H."/>
            <person name="Glass J.I."/>
            <person name="Rusch D."/>
            <person name="Podicherti R."/>
            <person name="Tsui H.-C.T."/>
            <person name="Winkler M.E."/>
        </authorList>
    </citation>
    <scope>NUCLEOTIDE SEQUENCE</scope>
</reference>
<feature type="region of interest" description="Disordered" evidence="1">
    <location>
        <begin position="46"/>
        <end position="68"/>
    </location>
</feature>
<feature type="compositionally biased region" description="Basic residues" evidence="1">
    <location>
        <begin position="229"/>
        <end position="278"/>
    </location>
</feature>